<reference evidence="1 2" key="1">
    <citation type="submission" date="2017-01" db="EMBL/GenBank/DDBJ databases">
        <title>Genome sequence of Rhodoferax antarcticus ANT.BR, a psychrophilic purple nonsulfur bacterium from an Antarctic microbial mat.</title>
        <authorList>
            <person name="Baker J."/>
            <person name="Riester C."/>
            <person name="Skinner B."/>
            <person name="Newell A."/>
            <person name="Swingley W."/>
            <person name="Madigan M."/>
            <person name="Jung D."/>
            <person name="Asao M."/>
            <person name="Chen M."/>
            <person name="Loughlin P."/>
            <person name="Pan H."/>
            <person name="Lin S."/>
            <person name="Li N."/>
            <person name="Shaw J."/>
            <person name="Prado M."/>
            <person name="Sherman C."/>
            <person name="Li X."/>
            <person name="Tang J."/>
            <person name="Blankenship R."/>
            <person name="Zhao T."/>
            <person name="Touchman J."/>
            <person name="Sattley M."/>
        </authorList>
    </citation>
    <scope>NUCLEOTIDE SEQUENCE [LARGE SCALE GENOMIC DNA]</scope>
    <source>
        <strain evidence="1 2">ANT.BR</strain>
    </source>
</reference>
<proteinExistence type="predicted"/>
<evidence type="ECO:0000313" key="2">
    <source>
        <dbReference type="Proteomes" id="UP000185911"/>
    </source>
</evidence>
<dbReference type="Proteomes" id="UP000185911">
    <property type="component" value="Unassembled WGS sequence"/>
</dbReference>
<gene>
    <name evidence="1" type="ORF">BLL52_1379</name>
</gene>
<keyword evidence="2" id="KW-1185">Reference proteome</keyword>
<protein>
    <submittedName>
        <fullName evidence="1">Uncharacterized protein</fullName>
    </submittedName>
</protein>
<evidence type="ECO:0000313" key="1">
    <source>
        <dbReference type="EMBL" id="OLP07549.1"/>
    </source>
</evidence>
<accession>A0A1Q8YHZ7</accession>
<comment type="caution">
    <text evidence="1">The sequence shown here is derived from an EMBL/GenBank/DDBJ whole genome shotgun (WGS) entry which is preliminary data.</text>
</comment>
<sequence length="41" mass="4532">MVLTRAAAVFDGLLILGYQKSSAAKISHCAYRDWVCEGQKM</sequence>
<dbReference type="AlphaFoldDB" id="A0A1Q8YHZ7"/>
<name>A0A1Q8YHZ7_9BURK</name>
<dbReference type="EMBL" id="MSYM01000008">
    <property type="protein sequence ID" value="OLP07549.1"/>
    <property type="molecule type" value="Genomic_DNA"/>
</dbReference>
<organism evidence="1 2">
    <name type="scientific">Rhodoferax antarcticus ANT.BR</name>
    <dbReference type="NCBI Taxonomy" id="1111071"/>
    <lineage>
        <taxon>Bacteria</taxon>
        <taxon>Pseudomonadati</taxon>
        <taxon>Pseudomonadota</taxon>
        <taxon>Betaproteobacteria</taxon>
        <taxon>Burkholderiales</taxon>
        <taxon>Comamonadaceae</taxon>
        <taxon>Rhodoferax</taxon>
    </lineage>
</organism>